<reference evidence="1 2" key="1">
    <citation type="submission" date="2024-08" db="EMBL/GenBank/DDBJ databases">
        <title>Gnathostoma spinigerum genome.</title>
        <authorList>
            <person name="Gonzalez-Bertolin B."/>
            <person name="Monzon S."/>
            <person name="Zaballos A."/>
            <person name="Jimenez P."/>
            <person name="Dekumyoy P."/>
            <person name="Varona S."/>
            <person name="Cuesta I."/>
            <person name="Sumanam S."/>
            <person name="Adisakwattana P."/>
            <person name="Gasser R.B."/>
            <person name="Hernandez-Gonzalez A."/>
            <person name="Young N.D."/>
            <person name="Perteguer M.J."/>
        </authorList>
    </citation>
    <scope>NUCLEOTIDE SEQUENCE [LARGE SCALE GENOMIC DNA]</scope>
    <source>
        <strain evidence="1">AL3</strain>
        <tissue evidence="1">Liver</tissue>
    </source>
</reference>
<keyword evidence="2" id="KW-1185">Reference proteome</keyword>
<name>A0ABD6EZB2_9BILA</name>
<dbReference type="AlphaFoldDB" id="A0ABD6EZB2"/>
<organism evidence="1 2">
    <name type="scientific">Gnathostoma spinigerum</name>
    <dbReference type="NCBI Taxonomy" id="75299"/>
    <lineage>
        <taxon>Eukaryota</taxon>
        <taxon>Metazoa</taxon>
        <taxon>Ecdysozoa</taxon>
        <taxon>Nematoda</taxon>
        <taxon>Chromadorea</taxon>
        <taxon>Rhabditida</taxon>
        <taxon>Spirurina</taxon>
        <taxon>Gnathostomatomorpha</taxon>
        <taxon>Gnathostomatoidea</taxon>
        <taxon>Gnathostomatidae</taxon>
        <taxon>Gnathostoma</taxon>
    </lineage>
</organism>
<gene>
    <name evidence="1" type="ORF">AB6A40_008791</name>
</gene>
<dbReference type="InterPro" id="IPR008476">
    <property type="entry name" value="PBDC1_metazoa/fungi"/>
</dbReference>
<dbReference type="PANTHER" id="PTHR13410">
    <property type="entry name" value="PROTEIN PBDC1"/>
    <property type="match status" value="1"/>
</dbReference>
<protein>
    <recommendedName>
        <fullName evidence="3">Nucleoporin p58/p45</fullName>
    </recommendedName>
</protein>
<dbReference type="EMBL" id="JBGFUD010008456">
    <property type="protein sequence ID" value="MFH4982082.1"/>
    <property type="molecule type" value="Genomic_DNA"/>
</dbReference>
<dbReference type="Gene3D" id="6.10.140.1350">
    <property type="match status" value="1"/>
</dbReference>
<dbReference type="PANTHER" id="PTHR13410:SF9">
    <property type="entry name" value="PROTEIN PBDC1"/>
    <property type="match status" value="1"/>
</dbReference>
<proteinExistence type="predicted"/>
<evidence type="ECO:0000313" key="1">
    <source>
        <dbReference type="EMBL" id="MFH4982082.1"/>
    </source>
</evidence>
<dbReference type="Proteomes" id="UP001608902">
    <property type="component" value="Unassembled WGS sequence"/>
</dbReference>
<dbReference type="Pfam" id="PF15967">
    <property type="entry name" value="Nucleoporin_FG2"/>
    <property type="match status" value="1"/>
</dbReference>
<accession>A0ABD6EZB2</accession>
<evidence type="ECO:0000313" key="2">
    <source>
        <dbReference type="Proteomes" id="UP001608902"/>
    </source>
</evidence>
<sequence length="525" mass="54198">MAAATGAFSFGVPTTTTTTGTPTLGFFGSTPATTSTPILFGTNAASTPATAVSSAPISTSATTTTSGLLFGSATTAAAPTSAVGGLFGAPSNPSTSAAPGNFGSVTSTATTGLFGVTKTSTAPATGGLFSKPVGSLFGTPLSTATTSSSAVFGTTNTASSGLGGSGTATLSGSAGGTGTASGAVGVVGTAASANPMEGDVPKPLLDLVNQLKDKIKKNRELSDEFAMNSSDECTRIDEKLDEVKVLGVQVASDLRRARLKANNILEDCTNTLHAAEQLQRRQKDFEKNPHYGQTQVMEYLQRTCNDYEKLIVDFRATLQKLEDYINQRLSVNGNSSKLTMEGLVEHIQQFDQVFKVIASQVYQCNMQVQDVKEAFIDHRRRIAPYAPDPFRKKIDNIENAEALSRMKGSDFVPSQVTMMKLGELARSAVPTQIAAPGFGSSTSLFGSKPLSSTPFSFNTASNTLSSGGLFKPFSSSTTSATAPLFGNTSTSTATTSAPSLTFGNTLNSSVSGTLFGGSASKPFGK</sequence>
<evidence type="ECO:0008006" key="3">
    <source>
        <dbReference type="Google" id="ProtNLM"/>
    </source>
</evidence>
<comment type="caution">
    <text evidence="1">The sequence shown here is derived from an EMBL/GenBank/DDBJ whole genome shotgun (WGS) entry which is preliminary data.</text>
</comment>